<reference evidence="2 3" key="1">
    <citation type="submission" date="2020-11" db="EMBL/GenBank/DDBJ databases">
        <title>Sequencing the genomes of 1000 actinobacteria strains.</title>
        <authorList>
            <person name="Klenk H.-P."/>
        </authorList>
    </citation>
    <scope>NUCLEOTIDE SEQUENCE [LARGE SCALE GENOMIC DNA]</scope>
    <source>
        <strain evidence="2 3">DSM 101692</strain>
    </source>
</reference>
<evidence type="ECO:0000259" key="1">
    <source>
        <dbReference type="Pfam" id="PF14104"/>
    </source>
</evidence>
<dbReference type="Pfam" id="PF14104">
    <property type="entry name" value="DUF4277"/>
    <property type="match status" value="1"/>
</dbReference>
<evidence type="ECO:0000313" key="2">
    <source>
        <dbReference type="EMBL" id="MBG6065327.1"/>
    </source>
</evidence>
<organism evidence="2 3">
    <name type="scientific">Micromonospora ureilytica</name>
    <dbReference type="NCBI Taxonomy" id="709868"/>
    <lineage>
        <taxon>Bacteria</taxon>
        <taxon>Bacillati</taxon>
        <taxon>Actinomycetota</taxon>
        <taxon>Actinomycetes</taxon>
        <taxon>Micromonosporales</taxon>
        <taxon>Micromonosporaceae</taxon>
        <taxon>Micromonospora</taxon>
    </lineage>
</organism>
<keyword evidence="3" id="KW-1185">Reference proteome</keyword>
<dbReference type="Proteomes" id="UP000614915">
    <property type="component" value="Unassembled WGS sequence"/>
</dbReference>
<dbReference type="PANTHER" id="PTHR34614">
    <property type="match status" value="1"/>
</dbReference>
<name>A0ABS0JE39_9ACTN</name>
<comment type="caution">
    <text evidence="2">The sequence shown here is derived from an EMBL/GenBank/DDBJ whole genome shotgun (WGS) entry which is preliminary data.</text>
</comment>
<gene>
    <name evidence="2" type="ORF">IW248_001614</name>
</gene>
<dbReference type="EMBL" id="JADOTX010000001">
    <property type="protein sequence ID" value="MBG6065327.1"/>
    <property type="molecule type" value="Genomic_DNA"/>
</dbReference>
<sequence length="384" mass="41252">MDQHGRHWARYVAASIEKQLGALPVIADYCRRLDLAGNIDRTCPIRDISDLTHGQVIETLVANRLTSPAPLVRVAGWADMHAVEEVFGIDPALLNDDRIGRALDAIAPELDHIVGSVGAQAISVFGLDTSRLHWDMTSISLFGAYDHADADHPAPKFGHPKDRRLDLKQIQAGLAVTGDGGIPVFHRTYDGGAGEVAQVVGAMTELQKMATPRDFLLIGDSKLVSYGNVSAMIDAGAGFIAPASKAYTPAVTLAALDLHTATEVDYVAQGDAGAPVAERGRWRVTEDTMTLTGKRKRDPILTLRRVFVHSTARAHAAATARTRKLDRATGDLGRLQGGLGSRHYPDENTVTIRIAAIASARRVTAYLRTQAGINPATGKPTLTW</sequence>
<dbReference type="PANTHER" id="PTHR34614:SF2">
    <property type="entry name" value="TRANSPOSASE IS4-LIKE DOMAIN-CONTAINING PROTEIN"/>
    <property type="match status" value="1"/>
</dbReference>
<accession>A0ABS0JE39</accession>
<dbReference type="NCBIfam" id="NF033559">
    <property type="entry name" value="transpos_IS1634"/>
    <property type="match status" value="1"/>
</dbReference>
<evidence type="ECO:0000313" key="3">
    <source>
        <dbReference type="Proteomes" id="UP000614915"/>
    </source>
</evidence>
<dbReference type="InterPro" id="IPR025457">
    <property type="entry name" value="DUF4277"/>
</dbReference>
<protein>
    <recommendedName>
        <fullName evidence="1">DUF4277 domain-containing protein</fullName>
    </recommendedName>
</protein>
<dbReference type="RefSeq" id="WP_196926379.1">
    <property type="nucleotide sequence ID" value="NZ_JADOTX010000001.1"/>
</dbReference>
<feature type="domain" description="DUF4277" evidence="1">
    <location>
        <begin position="18"/>
        <end position="107"/>
    </location>
</feature>
<proteinExistence type="predicted"/>
<dbReference type="InterPro" id="IPR047654">
    <property type="entry name" value="IS1634_transpos"/>
</dbReference>